<dbReference type="InterPro" id="IPR036514">
    <property type="entry name" value="SGNH_hydro_sf"/>
</dbReference>
<accession>A0A482MFQ2</accession>
<evidence type="ECO:0000259" key="3">
    <source>
        <dbReference type="Pfam" id="PF24650"/>
    </source>
</evidence>
<protein>
    <submittedName>
        <fullName evidence="4">SGNH/GDSL hydrolase family protein</fullName>
    </submittedName>
</protein>
<gene>
    <name evidence="4" type="ORF">CPT_Sebago_015</name>
</gene>
<dbReference type="GO" id="GO:0016787">
    <property type="term" value="F:hydrolase activity"/>
    <property type="evidence" value="ECO:0007669"/>
    <property type="project" value="UniProtKB-KW"/>
</dbReference>
<organism evidence="4 5">
    <name type="scientific">Staphylococcus phage Sebago</name>
    <dbReference type="NCBI Taxonomy" id="2557555"/>
    <lineage>
        <taxon>Viruses</taxon>
        <taxon>Duplodnaviria</taxon>
        <taxon>Heunggongvirae</taxon>
        <taxon>Uroviricota</taxon>
        <taxon>Caudoviricetes</taxon>
        <taxon>Azeredovirinae</taxon>
        <taxon>Phietavirus</taxon>
        <taxon>Phietavirus sebago</taxon>
    </lineage>
</organism>
<evidence type="ECO:0000259" key="1">
    <source>
        <dbReference type="Pfam" id="PF06605"/>
    </source>
</evidence>
<dbReference type="Pfam" id="PF24650">
    <property type="entry name" value="TT1_Tal"/>
    <property type="match status" value="1"/>
</dbReference>
<feature type="domain" description="Tail spike" evidence="1">
    <location>
        <begin position="94"/>
        <end position="318"/>
    </location>
</feature>
<evidence type="ECO:0000259" key="2">
    <source>
        <dbReference type="Pfam" id="PF13472"/>
    </source>
</evidence>
<name>A0A482MFQ2_9CAUD</name>
<dbReference type="Pfam" id="PF06605">
    <property type="entry name" value="Prophage_tail"/>
    <property type="match status" value="1"/>
</dbReference>
<reference evidence="5" key="1">
    <citation type="submission" date="2019-03" db="EMBL/GenBank/DDBJ databases">
        <title>Complete Genome Sequence of Staphylococcus aureus Siphophage Sebago.</title>
        <authorList>
            <person name="Klotz K."/>
            <person name="Korn A."/>
            <person name="Newkirk H."/>
            <person name="Liu M."/>
            <person name="Ramsey J."/>
        </authorList>
    </citation>
    <scope>NUCLEOTIDE SEQUENCE [LARGE SCALE GENOMIC DNA]</scope>
</reference>
<dbReference type="Pfam" id="PF13472">
    <property type="entry name" value="Lipase_GDSL_2"/>
    <property type="match status" value="1"/>
</dbReference>
<keyword evidence="5" id="KW-1185">Reference proteome</keyword>
<feature type="domain" description="Tal N-terminal tail tube TT1" evidence="3">
    <location>
        <begin position="1"/>
        <end position="90"/>
    </location>
</feature>
<dbReference type="InterPro" id="IPR010572">
    <property type="entry name" value="Tail_dom"/>
</dbReference>
<dbReference type="CDD" id="cd00229">
    <property type="entry name" value="SGNH_hydrolase"/>
    <property type="match status" value="1"/>
</dbReference>
<dbReference type="Gene3D" id="3.55.50.40">
    <property type="match status" value="1"/>
</dbReference>
<dbReference type="InterPro" id="IPR013830">
    <property type="entry name" value="SGNH_hydro"/>
</dbReference>
<proteinExistence type="predicted"/>
<dbReference type="PANTHER" id="PTHR30383">
    <property type="entry name" value="THIOESTERASE 1/PROTEASE 1/LYSOPHOSPHOLIPASE L1"/>
    <property type="match status" value="1"/>
</dbReference>
<sequence length="628" mass="70592">MPILLKSLQGVGHAINVSTKVSKKLNEDSSLDLTIIENASTFDAIGAITKMWTITHVEGKDDFNEYVIVVLDKSTIGEKIRLDIKARQKELDDLNNSRIYQEYNESFTGVEFFNTVFKGTGYKYVLHPKVDASKFEGLGKGDTRLEIFKKGLERYHLEYEYDAMTKTFHLYDELSKFANYYIKAGVNADNVKIQEDASKCYTFIKGYGDFDGQQTFAEAGLQIEFTHPLAQLIGKREAPPLVDGRIKKEDSLKKAMELVIKKSVTASISLDFVALREHFPEANPKIGDVVRVVDSAIGYNDLVRIVEITTERDAYNNITKQDVVLGDFTRRNRYNKAVHDAANYVKSVKSTKSDPSKELKALNAKVNASLSINNDILKKTERLNAKVDKVNTKTVTTANGTIMYDFTSQSSIRNIKSIGTIGDSVARGSHAKTNFTEMLGKKLKAKTTNLARGGATMATVPIGKEAVENSIYRQAEQIRGDLIILQGTDDDWLHDYWAGVPIGTDKTDTKTFYGAFCSAIEVIRKNNPDSKILVMTATRQCPMDGTKMRRKDTDKNKLGLTLEDYVNAQVLACSELNVPVFDAYHTDYFKPYNPAFRKSSMPDGLHPNEKGHEVIMYELIKDYYSFYD</sequence>
<dbReference type="Proteomes" id="UP000308847">
    <property type="component" value="Segment"/>
</dbReference>
<feature type="domain" description="SGNH hydrolase-type esterase" evidence="2">
    <location>
        <begin position="421"/>
        <end position="613"/>
    </location>
</feature>
<dbReference type="SUPFAM" id="SSF52266">
    <property type="entry name" value="SGNH hydrolase"/>
    <property type="match status" value="1"/>
</dbReference>
<dbReference type="EMBL" id="MK618716">
    <property type="protein sequence ID" value="QBQ72251.1"/>
    <property type="molecule type" value="Genomic_DNA"/>
</dbReference>
<dbReference type="InterPro" id="IPR056060">
    <property type="entry name" value="Tal_TT1_dom"/>
</dbReference>
<dbReference type="InterPro" id="IPR051532">
    <property type="entry name" value="Ester_Hydrolysis_Enzymes"/>
</dbReference>
<evidence type="ECO:0000313" key="4">
    <source>
        <dbReference type="EMBL" id="QBQ72251.1"/>
    </source>
</evidence>
<keyword evidence="4" id="KW-0378">Hydrolase</keyword>
<dbReference type="Gene3D" id="3.40.50.1110">
    <property type="entry name" value="SGNH hydrolase"/>
    <property type="match status" value="1"/>
</dbReference>
<evidence type="ECO:0000313" key="5">
    <source>
        <dbReference type="Proteomes" id="UP000308847"/>
    </source>
</evidence>